<comment type="caution">
    <text evidence="1">The sequence shown here is derived from an EMBL/GenBank/DDBJ whole genome shotgun (WGS) entry which is preliminary data.</text>
</comment>
<accession>A0A918CLF7</accession>
<protein>
    <submittedName>
        <fullName evidence="1">Uncharacterized protein</fullName>
    </submittedName>
</protein>
<dbReference type="RefSeq" id="WP_189092995.1">
    <property type="nucleotide sequence ID" value="NZ_BMQL01000052.1"/>
</dbReference>
<dbReference type="AlphaFoldDB" id="A0A918CLF7"/>
<name>A0A918CLF7_9DEIO</name>
<gene>
    <name evidence="1" type="ORF">GCM10008957_47380</name>
</gene>
<proteinExistence type="predicted"/>
<evidence type="ECO:0000313" key="2">
    <source>
        <dbReference type="Proteomes" id="UP000603865"/>
    </source>
</evidence>
<sequence length="88" mass="10180">MIEQQHPTDPTPGPDWTVIASAIYPADVAEFRELWTTPNTVWWIRDSIPLLSDQEIEQLIQTLRGVYVKHPDMIMDVWHLVAEKAGNR</sequence>
<reference evidence="1" key="1">
    <citation type="journal article" date="2014" name="Int. J. Syst. Evol. Microbiol.">
        <title>Complete genome sequence of Corynebacterium casei LMG S-19264T (=DSM 44701T), isolated from a smear-ripened cheese.</title>
        <authorList>
            <consortium name="US DOE Joint Genome Institute (JGI-PGF)"/>
            <person name="Walter F."/>
            <person name="Albersmeier A."/>
            <person name="Kalinowski J."/>
            <person name="Ruckert C."/>
        </authorList>
    </citation>
    <scope>NUCLEOTIDE SEQUENCE</scope>
    <source>
        <strain evidence="1">JCM 31311</strain>
    </source>
</reference>
<organism evidence="1 2">
    <name type="scientific">Deinococcus ruber</name>
    <dbReference type="NCBI Taxonomy" id="1848197"/>
    <lineage>
        <taxon>Bacteria</taxon>
        <taxon>Thermotogati</taxon>
        <taxon>Deinococcota</taxon>
        <taxon>Deinococci</taxon>
        <taxon>Deinococcales</taxon>
        <taxon>Deinococcaceae</taxon>
        <taxon>Deinococcus</taxon>
    </lineage>
</organism>
<reference evidence="1" key="2">
    <citation type="submission" date="2020-09" db="EMBL/GenBank/DDBJ databases">
        <authorList>
            <person name="Sun Q."/>
            <person name="Ohkuma M."/>
        </authorList>
    </citation>
    <scope>NUCLEOTIDE SEQUENCE</scope>
    <source>
        <strain evidence="1">JCM 31311</strain>
    </source>
</reference>
<keyword evidence="2" id="KW-1185">Reference proteome</keyword>
<evidence type="ECO:0000313" key="1">
    <source>
        <dbReference type="EMBL" id="GGR31239.1"/>
    </source>
</evidence>
<dbReference type="Proteomes" id="UP000603865">
    <property type="component" value="Unassembled WGS sequence"/>
</dbReference>
<dbReference type="EMBL" id="BMQL01000052">
    <property type="protein sequence ID" value="GGR31239.1"/>
    <property type="molecule type" value="Genomic_DNA"/>
</dbReference>